<feature type="transmembrane region" description="Helical" evidence="7">
    <location>
        <begin position="101"/>
        <end position="122"/>
    </location>
</feature>
<name>A0A1H3AVW3_9PSEU</name>
<evidence type="ECO:0000256" key="5">
    <source>
        <dbReference type="ARBA" id="ARBA00022989"/>
    </source>
</evidence>
<accession>A0A1H3AVW3</accession>
<organism evidence="8 9">
    <name type="scientific">Amycolatopsis xylanica</name>
    <dbReference type="NCBI Taxonomy" id="589385"/>
    <lineage>
        <taxon>Bacteria</taxon>
        <taxon>Bacillati</taxon>
        <taxon>Actinomycetota</taxon>
        <taxon>Actinomycetes</taxon>
        <taxon>Pseudonocardiales</taxon>
        <taxon>Pseudonocardiaceae</taxon>
        <taxon>Amycolatopsis</taxon>
    </lineage>
</organism>
<protein>
    <submittedName>
        <fullName evidence="8">Putative oxidoreductase</fullName>
    </submittedName>
</protein>
<dbReference type="Pfam" id="PF07681">
    <property type="entry name" value="DoxX"/>
    <property type="match status" value="1"/>
</dbReference>
<feature type="transmembrane region" description="Helical" evidence="7">
    <location>
        <begin position="43"/>
        <end position="64"/>
    </location>
</feature>
<evidence type="ECO:0000256" key="3">
    <source>
        <dbReference type="ARBA" id="ARBA00022475"/>
    </source>
</evidence>
<keyword evidence="4 7" id="KW-0812">Transmembrane</keyword>
<dbReference type="EMBL" id="FNON01000002">
    <property type="protein sequence ID" value="SDX33521.1"/>
    <property type="molecule type" value="Genomic_DNA"/>
</dbReference>
<evidence type="ECO:0000256" key="4">
    <source>
        <dbReference type="ARBA" id="ARBA00022692"/>
    </source>
</evidence>
<keyword evidence="3" id="KW-1003">Cell membrane</keyword>
<dbReference type="STRING" id="589385.SAMN05421504_1021072"/>
<dbReference type="PANTHER" id="PTHR33452:SF4">
    <property type="entry name" value="BLL4328 PROTEIN"/>
    <property type="match status" value="1"/>
</dbReference>
<evidence type="ECO:0000256" key="6">
    <source>
        <dbReference type="ARBA" id="ARBA00023136"/>
    </source>
</evidence>
<comment type="similarity">
    <text evidence="2">Belongs to the DoxX family.</text>
</comment>
<dbReference type="AlphaFoldDB" id="A0A1H3AVW3"/>
<sequence>MKLFDQGRDHVIGLFRIVLGFLFFIHGAAKLFGIFGAKAAAEAFAWPGWWASLIQFVGGALVLLGIGTRGAAIICSGSMAYAYFTAHQPTNLLPIANGGELAALFCWGFLLIAFLGNGKWALEGVLKRHHPAKVETAH</sequence>
<evidence type="ECO:0000313" key="9">
    <source>
        <dbReference type="Proteomes" id="UP000199515"/>
    </source>
</evidence>
<keyword evidence="9" id="KW-1185">Reference proteome</keyword>
<keyword evidence="6 7" id="KW-0472">Membrane</keyword>
<gene>
    <name evidence="8" type="ORF">SAMN05421504_1021072</name>
</gene>
<dbReference type="PANTHER" id="PTHR33452">
    <property type="entry name" value="OXIDOREDUCTASE CATD-RELATED"/>
    <property type="match status" value="1"/>
</dbReference>
<dbReference type="GO" id="GO:0005886">
    <property type="term" value="C:plasma membrane"/>
    <property type="evidence" value="ECO:0007669"/>
    <property type="project" value="UniProtKB-SubCell"/>
</dbReference>
<evidence type="ECO:0000256" key="1">
    <source>
        <dbReference type="ARBA" id="ARBA00004651"/>
    </source>
</evidence>
<comment type="subcellular location">
    <subcellularLocation>
        <location evidence="1">Cell membrane</location>
        <topology evidence="1">Multi-pass membrane protein</topology>
    </subcellularLocation>
</comment>
<dbReference type="RefSeq" id="WP_245757290.1">
    <property type="nucleotide sequence ID" value="NZ_FNON01000002.1"/>
</dbReference>
<dbReference type="Proteomes" id="UP000199515">
    <property type="component" value="Unassembled WGS sequence"/>
</dbReference>
<dbReference type="InterPro" id="IPR032808">
    <property type="entry name" value="DoxX"/>
</dbReference>
<keyword evidence="5 7" id="KW-1133">Transmembrane helix</keyword>
<feature type="transmembrane region" description="Helical" evidence="7">
    <location>
        <begin position="12"/>
        <end position="37"/>
    </location>
</feature>
<evidence type="ECO:0000313" key="8">
    <source>
        <dbReference type="EMBL" id="SDX33521.1"/>
    </source>
</evidence>
<dbReference type="InterPro" id="IPR051907">
    <property type="entry name" value="DoxX-like_oxidoreductase"/>
</dbReference>
<evidence type="ECO:0000256" key="2">
    <source>
        <dbReference type="ARBA" id="ARBA00006679"/>
    </source>
</evidence>
<proteinExistence type="inferred from homology"/>
<reference evidence="8 9" key="1">
    <citation type="submission" date="2016-10" db="EMBL/GenBank/DDBJ databases">
        <authorList>
            <person name="de Groot N.N."/>
        </authorList>
    </citation>
    <scope>NUCLEOTIDE SEQUENCE [LARGE SCALE GENOMIC DNA]</scope>
    <source>
        <strain evidence="8 9">CPCC 202699</strain>
    </source>
</reference>
<evidence type="ECO:0000256" key="7">
    <source>
        <dbReference type="SAM" id="Phobius"/>
    </source>
</evidence>